<dbReference type="PROSITE" id="PS00211">
    <property type="entry name" value="ABC_TRANSPORTER_1"/>
    <property type="match status" value="1"/>
</dbReference>
<dbReference type="PANTHER" id="PTHR19211:SF14">
    <property type="entry name" value="ATP-BINDING CASSETTE SUB-FAMILY F MEMBER 1"/>
    <property type="match status" value="1"/>
</dbReference>
<name>A0A481YSF9_9VIRU</name>
<protein>
    <submittedName>
        <fullName evidence="5">ABC transporter</fullName>
    </submittedName>
</protein>
<dbReference type="InterPro" id="IPR017871">
    <property type="entry name" value="ABC_transporter-like_CS"/>
</dbReference>
<keyword evidence="1" id="KW-0677">Repeat</keyword>
<dbReference type="InterPro" id="IPR027417">
    <property type="entry name" value="P-loop_NTPase"/>
</dbReference>
<dbReference type="FunFam" id="3.40.50.300:FF:001092">
    <property type="entry name" value="ATP-binding cassette sub-family F member 2"/>
    <property type="match status" value="1"/>
</dbReference>
<feature type="domain" description="ABC transporter" evidence="4">
    <location>
        <begin position="41"/>
        <end position="253"/>
    </location>
</feature>
<dbReference type="InterPro" id="IPR050611">
    <property type="entry name" value="ABCF"/>
</dbReference>
<dbReference type="InterPro" id="IPR003439">
    <property type="entry name" value="ABC_transporter-like_ATP-bd"/>
</dbReference>
<dbReference type="GO" id="GO:0005524">
    <property type="term" value="F:ATP binding"/>
    <property type="evidence" value="ECO:0007669"/>
    <property type="project" value="UniProtKB-KW"/>
</dbReference>
<keyword evidence="2" id="KW-0547">Nucleotide-binding</keyword>
<proteinExistence type="predicted"/>
<evidence type="ECO:0000313" key="5">
    <source>
        <dbReference type="EMBL" id="QBK86148.1"/>
    </source>
</evidence>
<keyword evidence="3" id="KW-0067">ATP-binding</keyword>
<organism evidence="5">
    <name type="scientific">Marseillevirus LCMAC101</name>
    <dbReference type="NCBI Taxonomy" id="2506602"/>
    <lineage>
        <taxon>Viruses</taxon>
        <taxon>Varidnaviria</taxon>
        <taxon>Bamfordvirae</taxon>
        <taxon>Nucleocytoviricota</taxon>
        <taxon>Megaviricetes</taxon>
        <taxon>Pimascovirales</taxon>
        <taxon>Pimascovirales incertae sedis</taxon>
        <taxon>Marseilleviridae</taxon>
    </lineage>
</organism>
<dbReference type="GO" id="GO:0016887">
    <property type="term" value="F:ATP hydrolysis activity"/>
    <property type="evidence" value="ECO:0007669"/>
    <property type="project" value="InterPro"/>
</dbReference>
<reference evidence="5" key="1">
    <citation type="journal article" date="2019" name="MBio">
        <title>Virus Genomes from Deep Sea Sediments Expand the Ocean Megavirome and Support Independent Origins of Viral Gigantism.</title>
        <authorList>
            <person name="Backstrom D."/>
            <person name="Yutin N."/>
            <person name="Jorgensen S.L."/>
            <person name="Dharamshi J."/>
            <person name="Homa F."/>
            <person name="Zaremba-Niedwiedzka K."/>
            <person name="Spang A."/>
            <person name="Wolf Y.I."/>
            <person name="Koonin E.V."/>
            <person name="Ettema T.J."/>
        </authorList>
    </citation>
    <scope>NUCLEOTIDE SEQUENCE</scope>
</reference>
<accession>A0A481YSF9</accession>
<dbReference type="Pfam" id="PF00005">
    <property type="entry name" value="ABC_tran"/>
    <property type="match status" value="1"/>
</dbReference>
<gene>
    <name evidence="5" type="ORF">LCMAC101_07430</name>
</gene>
<evidence type="ECO:0000256" key="2">
    <source>
        <dbReference type="ARBA" id="ARBA00022741"/>
    </source>
</evidence>
<dbReference type="PROSITE" id="PS50893">
    <property type="entry name" value="ABC_TRANSPORTER_2"/>
    <property type="match status" value="1"/>
</dbReference>
<dbReference type="SMART" id="SM00382">
    <property type="entry name" value="AAA"/>
    <property type="match status" value="1"/>
</dbReference>
<dbReference type="EMBL" id="MK500331">
    <property type="protein sequence ID" value="QBK86148.1"/>
    <property type="molecule type" value="Genomic_DNA"/>
</dbReference>
<dbReference type="InterPro" id="IPR003593">
    <property type="entry name" value="AAA+_ATPase"/>
</dbReference>
<evidence type="ECO:0000256" key="3">
    <source>
        <dbReference type="ARBA" id="ARBA00022840"/>
    </source>
</evidence>
<sequence length="253" mass="28754">MILQKMTHAKSVWDRIPTSKYPPVPVFNFSNSHLKDPTAVIKIYNVSFGYSPPTVELENLDLALYIGDKIGLIGKNGSGKSTFLKLLDGTLRETGGNIERRNGLKIVRFHQHHIERFDLDLSPVELFHEKFRLSSHDSRCYLGRFGLRDKLPLCKIRDLSGGQKMCLAMAELSYSSPDVILLDEPTNHLDMETIKSLAEGIKKFEGAVIIVSHNQYFLNNVTTALWIADKKKIKYYEGDLAQYKKEIKDQLGI</sequence>
<dbReference type="CDD" id="cd03221">
    <property type="entry name" value="ABCF_EF-3"/>
    <property type="match status" value="1"/>
</dbReference>
<dbReference type="Gene3D" id="3.40.50.300">
    <property type="entry name" value="P-loop containing nucleotide triphosphate hydrolases"/>
    <property type="match status" value="1"/>
</dbReference>
<dbReference type="SUPFAM" id="SSF52540">
    <property type="entry name" value="P-loop containing nucleoside triphosphate hydrolases"/>
    <property type="match status" value="1"/>
</dbReference>
<evidence type="ECO:0000259" key="4">
    <source>
        <dbReference type="PROSITE" id="PS50893"/>
    </source>
</evidence>
<dbReference type="PANTHER" id="PTHR19211">
    <property type="entry name" value="ATP-BINDING TRANSPORT PROTEIN-RELATED"/>
    <property type="match status" value="1"/>
</dbReference>
<evidence type="ECO:0000256" key="1">
    <source>
        <dbReference type="ARBA" id="ARBA00022737"/>
    </source>
</evidence>